<feature type="transmembrane region" description="Helical" evidence="1">
    <location>
        <begin position="124"/>
        <end position="142"/>
    </location>
</feature>
<evidence type="ECO:0000313" key="3">
    <source>
        <dbReference type="Proteomes" id="UP000177817"/>
    </source>
</evidence>
<feature type="transmembrane region" description="Helical" evidence="1">
    <location>
        <begin position="301"/>
        <end position="320"/>
    </location>
</feature>
<comment type="caution">
    <text evidence="2">The sequence shown here is derived from an EMBL/GenBank/DDBJ whole genome shotgun (WGS) entry which is preliminary data.</text>
</comment>
<accession>A0A1G2BPB8</accession>
<sequence>MGIAERSIAAIRGSRGILLLLFFASILALLCAYFFISRSDAFYDLAVSFTQGRLDVVPPQLPHDYVLRTAKYYWAPGPFPSLLYIPFALLQTGRGADFLSFALTMCIAYLFFRLSRAEKLSVNSSLWLSFAFTFASPMLGVLSFARASYVAHLIVVAALAAILLEYASAKRYLLIGFLYGVILATRGTAVLSIIFFILDAVIRYRYEPKKMLRALCTLAAPVVVFLVLIFWYNYARFDSIFETGYGMAFLGEDLQAMRDMGLFGLVHLPANLYYFFLAGPLPITRPPAATLVFPYITNSGWGLGIIFTAPYLLSLFWRSIGDRTEQLLWLGVLCAALPVFLYYGVGALQLGYRYALDFLPLIYFIFLRTLKNRDGEVPAQFKKLFAAVYFFNLYLVFVQVKLMI</sequence>
<feature type="transmembrane region" description="Helical" evidence="1">
    <location>
        <begin position="16"/>
        <end position="36"/>
    </location>
</feature>
<feature type="transmembrane region" description="Helical" evidence="1">
    <location>
        <begin position="214"/>
        <end position="234"/>
    </location>
</feature>
<feature type="transmembrane region" description="Helical" evidence="1">
    <location>
        <begin position="173"/>
        <end position="202"/>
    </location>
</feature>
<feature type="transmembrane region" description="Helical" evidence="1">
    <location>
        <begin position="96"/>
        <end position="112"/>
    </location>
</feature>
<dbReference type="EMBL" id="MHKK01000004">
    <property type="protein sequence ID" value="OGY90616.1"/>
    <property type="molecule type" value="Genomic_DNA"/>
</dbReference>
<dbReference type="AlphaFoldDB" id="A0A1G2BPB8"/>
<keyword evidence="1" id="KW-0472">Membrane</keyword>
<feature type="transmembrane region" description="Helical" evidence="1">
    <location>
        <begin position="381"/>
        <end position="400"/>
    </location>
</feature>
<proteinExistence type="predicted"/>
<evidence type="ECO:0000256" key="1">
    <source>
        <dbReference type="SAM" id="Phobius"/>
    </source>
</evidence>
<feature type="transmembrane region" description="Helical" evidence="1">
    <location>
        <begin position="149"/>
        <end position="167"/>
    </location>
</feature>
<name>A0A1G2BPB8_9BACT</name>
<gene>
    <name evidence="2" type="ORF">A2677_02310</name>
</gene>
<protein>
    <recommendedName>
        <fullName evidence="4">Glycosyltransferase RgtA/B/C/D-like domain-containing protein</fullName>
    </recommendedName>
</protein>
<keyword evidence="1" id="KW-1133">Transmembrane helix</keyword>
<organism evidence="2 3">
    <name type="scientific">Candidatus Komeilibacteria bacterium RIFCSPHIGHO2_01_FULL_52_14</name>
    <dbReference type="NCBI Taxonomy" id="1798549"/>
    <lineage>
        <taxon>Bacteria</taxon>
        <taxon>Candidatus Komeiliibacteriota</taxon>
    </lineage>
</organism>
<reference evidence="2 3" key="1">
    <citation type="journal article" date="2016" name="Nat. Commun.">
        <title>Thousands of microbial genomes shed light on interconnected biogeochemical processes in an aquifer system.</title>
        <authorList>
            <person name="Anantharaman K."/>
            <person name="Brown C.T."/>
            <person name="Hug L.A."/>
            <person name="Sharon I."/>
            <person name="Castelle C.J."/>
            <person name="Probst A.J."/>
            <person name="Thomas B.C."/>
            <person name="Singh A."/>
            <person name="Wilkins M.J."/>
            <person name="Karaoz U."/>
            <person name="Brodie E.L."/>
            <person name="Williams K.H."/>
            <person name="Hubbard S.S."/>
            <person name="Banfield J.F."/>
        </authorList>
    </citation>
    <scope>NUCLEOTIDE SEQUENCE [LARGE SCALE GENOMIC DNA]</scope>
</reference>
<evidence type="ECO:0000313" key="2">
    <source>
        <dbReference type="EMBL" id="OGY90616.1"/>
    </source>
</evidence>
<feature type="transmembrane region" description="Helical" evidence="1">
    <location>
        <begin position="327"/>
        <end position="345"/>
    </location>
</feature>
<keyword evidence="1" id="KW-0812">Transmembrane</keyword>
<dbReference type="Proteomes" id="UP000177817">
    <property type="component" value="Unassembled WGS sequence"/>
</dbReference>
<evidence type="ECO:0008006" key="4">
    <source>
        <dbReference type="Google" id="ProtNLM"/>
    </source>
</evidence>